<evidence type="ECO:0000313" key="1">
    <source>
        <dbReference type="EMBL" id="CAG8576036.1"/>
    </source>
</evidence>
<evidence type="ECO:0000313" key="2">
    <source>
        <dbReference type="Proteomes" id="UP000789702"/>
    </source>
</evidence>
<name>A0ACA9MB32_9GLOM</name>
<reference evidence="1" key="1">
    <citation type="submission" date="2021-06" db="EMBL/GenBank/DDBJ databases">
        <authorList>
            <person name="Kallberg Y."/>
            <person name="Tangrot J."/>
            <person name="Rosling A."/>
        </authorList>
    </citation>
    <scope>NUCLEOTIDE SEQUENCE</scope>
    <source>
        <strain evidence="1">IL203A</strain>
    </source>
</reference>
<comment type="caution">
    <text evidence="1">The sequence shown here is derived from an EMBL/GenBank/DDBJ whole genome shotgun (WGS) entry which is preliminary data.</text>
</comment>
<feature type="non-terminal residue" evidence="1">
    <location>
        <position position="628"/>
    </location>
</feature>
<organism evidence="1 2">
    <name type="scientific">Dentiscutata heterogama</name>
    <dbReference type="NCBI Taxonomy" id="1316150"/>
    <lineage>
        <taxon>Eukaryota</taxon>
        <taxon>Fungi</taxon>
        <taxon>Fungi incertae sedis</taxon>
        <taxon>Mucoromycota</taxon>
        <taxon>Glomeromycotina</taxon>
        <taxon>Glomeromycetes</taxon>
        <taxon>Diversisporales</taxon>
        <taxon>Gigasporaceae</taxon>
        <taxon>Dentiscutata</taxon>
    </lineage>
</organism>
<dbReference type="EMBL" id="CAJVPU010007710">
    <property type="protein sequence ID" value="CAG8576036.1"/>
    <property type="molecule type" value="Genomic_DNA"/>
</dbReference>
<keyword evidence="2" id="KW-1185">Reference proteome</keyword>
<dbReference type="Proteomes" id="UP000789702">
    <property type="component" value="Unassembled WGS sequence"/>
</dbReference>
<sequence length="628" mass="73488">MTKHPLSDYKVHIIQSIQNILRTCTLTASLLASIMPRPRSSGLKIRGLRPFGSYIDIQKYYRKVTAIYEDANHCKRTGFALVERVADVEKYINELESHKSDYDYCKFLAKPETYQGFHELNNCIVNIVNFVEKVSQIEGLASFKSLNEIEQQFREIEKNFDEYDELKKDSLEIKRFFENNPGVADENGFIASEIIEFLKAAKEIKEEKSINFDYVRNPLKPVFQSLLEDAEDFNIQGYKVTEENPPRGCNIKKWTNGETHIAVKEINMKNFHDYTAKQIGKQIDILRKLRRIPHIIEFYGTFTDETKIYIVTEWLEYGNLKEYYEKFRPLNLEKKVEFVVDISRGLIYLHTLKILHRDIRSINVLITKDHKSKIANFGISRGFNEGTRNIGETIDTIRYMAPEKLKQNYEYDFNCEIYSFGMLIWEIAEEKIPYLNYNNPVEIRTKIENGEHEPFSENVPEKWKEAFYKATSKDPKNRSKISEIMETLCNTKRPLSEYESRVIINFTSFKFELSLEDAIKEYNKKNGNKTKAWECFRQQAELGISEAKFWAGLYLVDGRNEISAAKYFKECAEEINKPEAQLYYGYCLWNGKGVEKNTKQAIEYFEKASSQGNPIAMFNYGGCLYHGI</sequence>
<proteinExistence type="predicted"/>
<gene>
    <name evidence="1" type="ORF">DHETER_LOCUS6269</name>
</gene>
<protein>
    <submittedName>
        <fullName evidence="1">10299_t:CDS:1</fullName>
    </submittedName>
</protein>
<feature type="non-terminal residue" evidence="1">
    <location>
        <position position="1"/>
    </location>
</feature>
<accession>A0ACA9MB32</accession>